<dbReference type="InterPro" id="IPR000408">
    <property type="entry name" value="Reg_chr_condens"/>
</dbReference>
<dbReference type="SUPFAM" id="SSF50985">
    <property type="entry name" value="RCC1/BLIP-II"/>
    <property type="match status" value="2"/>
</dbReference>
<keyword evidence="4" id="KW-1185">Reference proteome</keyword>
<dbReference type="PANTHER" id="PTHR45982">
    <property type="entry name" value="REGULATOR OF CHROMOSOME CONDENSATION"/>
    <property type="match status" value="1"/>
</dbReference>
<dbReference type="Pfam" id="PF00415">
    <property type="entry name" value="RCC1"/>
    <property type="match status" value="2"/>
</dbReference>
<comment type="caution">
    <text evidence="3">The sequence shown here is derived from an EMBL/GenBank/DDBJ whole genome shotgun (WGS) entry which is preliminary data.</text>
</comment>
<dbReference type="PRINTS" id="PR00633">
    <property type="entry name" value="RCCNDNSATION"/>
</dbReference>
<dbReference type="Pfam" id="PF13540">
    <property type="entry name" value="RCC1_2"/>
    <property type="match status" value="3"/>
</dbReference>
<reference evidence="3 4" key="1">
    <citation type="submission" date="2020-02" db="EMBL/GenBank/DDBJ databases">
        <authorList>
            <person name="Chen W.-M."/>
        </authorList>
    </citation>
    <scope>NUCLEOTIDE SEQUENCE [LARGE SCALE GENOMIC DNA]</scope>
    <source>
        <strain evidence="3 4">TWA-26</strain>
    </source>
</reference>
<dbReference type="PANTHER" id="PTHR45982:SF1">
    <property type="entry name" value="REGULATOR OF CHROMOSOME CONDENSATION"/>
    <property type="match status" value="1"/>
</dbReference>
<organism evidence="3 4">
    <name type="scientific">Flavobacterium celericrescens</name>
    <dbReference type="NCBI Taxonomy" id="2709780"/>
    <lineage>
        <taxon>Bacteria</taxon>
        <taxon>Pseudomonadati</taxon>
        <taxon>Bacteroidota</taxon>
        <taxon>Flavobacteriia</taxon>
        <taxon>Flavobacteriales</taxon>
        <taxon>Flavobacteriaceae</taxon>
        <taxon>Flavobacterium</taxon>
    </lineage>
</organism>
<dbReference type="PROSITE" id="PS50012">
    <property type="entry name" value="RCC1_3"/>
    <property type="match status" value="4"/>
</dbReference>
<dbReference type="InterPro" id="IPR051553">
    <property type="entry name" value="Ran_GTPase-activating"/>
</dbReference>
<dbReference type="EMBL" id="JAAJBV010000001">
    <property type="protein sequence ID" value="NHM03497.1"/>
    <property type="molecule type" value="Genomic_DNA"/>
</dbReference>
<proteinExistence type="predicted"/>
<dbReference type="NCBIfam" id="TIGR04183">
    <property type="entry name" value="Por_Secre_tail"/>
    <property type="match status" value="1"/>
</dbReference>
<dbReference type="InterPro" id="IPR009091">
    <property type="entry name" value="RCC1/BLIP-II"/>
</dbReference>
<evidence type="ECO:0000259" key="2">
    <source>
        <dbReference type="Pfam" id="PF18962"/>
    </source>
</evidence>
<feature type="domain" description="Secretion system C-terminal sorting" evidence="2">
    <location>
        <begin position="394"/>
        <end position="468"/>
    </location>
</feature>
<dbReference type="Proteomes" id="UP000761423">
    <property type="component" value="Unassembled WGS sequence"/>
</dbReference>
<name>A0ABX0IA35_9FLAO</name>
<dbReference type="InterPro" id="IPR026444">
    <property type="entry name" value="Secre_tail"/>
</dbReference>
<dbReference type="Gene3D" id="2.130.10.30">
    <property type="entry name" value="Regulator of chromosome condensation 1/beta-lactamase-inhibitor protein II"/>
    <property type="match status" value="2"/>
</dbReference>
<dbReference type="RefSeq" id="WP_166235501.1">
    <property type="nucleotide sequence ID" value="NZ_JAAJBV010000001.1"/>
</dbReference>
<evidence type="ECO:0000256" key="1">
    <source>
        <dbReference type="ARBA" id="ARBA00022729"/>
    </source>
</evidence>
<sequence length="469" mass="50142">MLKKITLFFLWVYASTYGQCYSGFNIGEYHVVSIKSDGTLWGWGSSDAGSLGNTNSINPSSFQIGTSTDWLKVSAGAYNTFIIKNNGTLWAMGDGRYGLLGNGSTTTINPTLQQIGSATNWQKISSSTQMTIGLKTDGTIWGWGQNDQYEMGNNTCCANQLTPIQIGTANHWVDIEGTSWGATVFALKNDGTIWGWGLNTAGLLADNTVMARSVPTQLNADTDWASIHVGAAHILALKTNGTLWSWGGGEYGQTGDGLSPSLYRSYPRQVGTDTWSKVFAGWKVSFGIKPDGTLWAWGLNDVGQLGIGNTTNQFTPVQVGTDTDWVDVVSGGSGNDQFTIATKSNGTVWAWGDNQVGQYGNGTVGNPVYVPTLMTGLCATLSTDEFEQENVFTMYPNPAKDVVNLTYNLTDANATVEVFDLTGRLIQNVALNSVTGSSELNVSAYPAGVYLVLVKQGAAVVSSSKLVVE</sequence>
<evidence type="ECO:0000313" key="3">
    <source>
        <dbReference type="EMBL" id="NHM03497.1"/>
    </source>
</evidence>
<dbReference type="Pfam" id="PF18962">
    <property type="entry name" value="Por_Secre_tail"/>
    <property type="match status" value="1"/>
</dbReference>
<protein>
    <submittedName>
        <fullName evidence="3">T9SS type A sorting domain-containing protein</fullName>
    </submittedName>
</protein>
<accession>A0ABX0IA35</accession>
<evidence type="ECO:0000313" key="4">
    <source>
        <dbReference type="Proteomes" id="UP000761423"/>
    </source>
</evidence>
<keyword evidence="1" id="KW-0732">Signal</keyword>
<gene>
    <name evidence="3" type="ORF">G4L40_02130</name>
</gene>